<feature type="region of interest" description="Disordered" evidence="1">
    <location>
        <begin position="29"/>
        <end position="117"/>
    </location>
</feature>
<keyword evidence="3" id="KW-1185">Reference proteome</keyword>
<reference evidence="2" key="1">
    <citation type="submission" date="2022-11" db="EMBL/GenBank/DDBJ databases">
        <title>Chromosomal genome sequence assembly and mating type (MAT) locus characterization of the leprose asexual lichenized fungus Lepraria neglecta (Nyl.) Erichsen.</title>
        <authorList>
            <person name="Allen J.L."/>
            <person name="Pfeffer B."/>
        </authorList>
    </citation>
    <scope>NUCLEOTIDE SEQUENCE</scope>
    <source>
        <strain evidence="2">Allen 5258</strain>
    </source>
</reference>
<feature type="compositionally biased region" description="Polar residues" evidence="1">
    <location>
        <begin position="49"/>
        <end position="62"/>
    </location>
</feature>
<feature type="region of interest" description="Disordered" evidence="1">
    <location>
        <begin position="233"/>
        <end position="273"/>
    </location>
</feature>
<evidence type="ECO:0000313" key="3">
    <source>
        <dbReference type="Proteomes" id="UP001276659"/>
    </source>
</evidence>
<evidence type="ECO:0000313" key="2">
    <source>
        <dbReference type="EMBL" id="KAK3166745.1"/>
    </source>
</evidence>
<protein>
    <submittedName>
        <fullName evidence="2">Uncharacterized protein</fullName>
    </submittedName>
</protein>
<name>A0AAD9YVH1_9LECA</name>
<organism evidence="2 3">
    <name type="scientific">Lepraria neglecta</name>
    <dbReference type="NCBI Taxonomy" id="209136"/>
    <lineage>
        <taxon>Eukaryota</taxon>
        <taxon>Fungi</taxon>
        <taxon>Dikarya</taxon>
        <taxon>Ascomycota</taxon>
        <taxon>Pezizomycotina</taxon>
        <taxon>Lecanoromycetes</taxon>
        <taxon>OSLEUM clade</taxon>
        <taxon>Lecanoromycetidae</taxon>
        <taxon>Lecanorales</taxon>
        <taxon>Lecanorineae</taxon>
        <taxon>Stereocaulaceae</taxon>
        <taxon>Lepraria</taxon>
    </lineage>
</organism>
<dbReference type="EMBL" id="JASNWA010000011">
    <property type="protein sequence ID" value="KAK3166745.1"/>
    <property type="molecule type" value="Genomic_DNA"/>
</dbReference>
<feature type="compositionally biased region" description="Basic residues" evidence="1">
    <location>
        <begin position="233"/>
        <end position="247"/>
    </location>
</feature>
<proteinExistence type="predicted"/>
<evidence type="ECO:0000256" key="1">
    <source>
        <dbReference type="SAM" id="MobiDB-lite"/>
    </source>
</evidence>
<comment type="caution">
    <text evidence="2">The sequence shown here is derived from an EMBL/GenBank/DDBJ whole genome shotgun (WGS) entry which is preliminary data.</text>
</comment>
<feature type="compositionally biased region" description="Polar residues" evidence="1">
    <location>
        <begin position="251"/>
        <end position="261"/>
    </location>
</feature>
<sequence>MSPYMRKSWQSERHSEPLVHWIVDTTCQKRRREHGDEQDLGPSKRSNDPLRTNRSTELSSRQSLDRKSPNRIQATPSSGSSQASFTHVATDEDAQDLPDLTYSESMSPPDTDGLHSMDDLCLSQNVLQKELHNELGSLRDLSETKPDEHGSPLPGKDALFSQYLRSRSPSCFSAQGIGGHHNINGGTHSQTVTPSDICLYTEEGPYPAALIDQNAAKPKNIPVMTNKPRIILRIRQPKPGPKPKVRLRLSQPKQTPGQRSVRQGIKNRRRQRT</sequence>
<dbReference type="Proteomes" id="UP001276659">
    <property type="component" value="Unassembled WGS sequence"/>
</dbReference>
<gene>
    <name evidence="2" type="ORF">OEA41_009870</name>
</gene>
<dbReference type="AlphaFoldDB" id="A0AAD9YVH1"/>
<accession>A0AAD9YVH1</accession>
<feature type="compositionally biased region" description="Polar residues" evidence="1">
    <location>
        <begin position="70"/>
        <end position="87"/>
    </location>
</feature>